<dbReference type="EMBL" id="JALLPJ020000101">
    <property type="protein sequence ID" value="KAL3802445.1"/>
    <property type="molecule type" value="Genomic_DNA"/>
</dbReference>
<protein>
    <recommendedName>
        <fullName evidence="3">PNPLA domain-containing protein</fullName>
    </recommendedName>
</protein>
<reference evidence="1 2" key="1">
    <citation type="submission" date="2024-10" db="EMBL/GenBank/DDBJ databases">
        <title>Updated reference genomes for cyclostephanoid diatoms.</title>
        <authorList>
            <person name="Roberts W.R."/>
            <person name="Alverson A.J."/>
        </authorList>
    </citation>
    <scope>NUCLEOTIDE SEQUENCE [LARGE SCALE GENOMIC DNA]</scope>
    <source>
        <strain evidence="1 2">AJA010-31</strain>
    </source>
</reference>
<dbReference type="InterPro" id="IPR016035">
    <property type="entry name" value="Acyl_Trfase/lysoPLipase"/>
</dbReference>
<organism evidence="1 2">
    <name type="scientific">Cyclotella atomus</name>
    <dbReference type="NCBI Taxonomy" id="382360"/>
    <lineage>
        <taxon>Eukaryota</taxon>
        <taxon>Sar</taxon>
        <taxon>Stramenopiles</taxon>
        <taxon>Ochrophyta</taxon>
        <taxon>Bacillariophyta</taxon>
        <taxon>Coscinodiscophyceae</taxon>
        <taxon>Thalassiosirophycidae</taxon>
        <taxon>Stephanodiscales</taxon>
        <taxon>Stephanodiscaceae</taxon>
        <taxon>Cyclotella</taxon>
    </lineage>
</organism>
<name>A0ABD3QQD2_9STRA</name>
<comment type="caution">
    <text evidence="1">The sequence shown here is derived from an EMBL/GenBank/DDBJ whole genome shotgun (WGS) entry which is preliminary data.</text>
</comment>
<accession>A0ABD3QQD2</accession>
<evidence type="ECO:0000313" key="2">
    <source>
        <dbReference type="Proteomes" id="UP001530400"/>
    </source>
</evidence>
<dbReference type="Proteomes" id="UP001530400">
    <property type="component" value="Unassembled WGS sequence"/>
</dbReference>
<evidence type="ECO:0000313" key="1">
    <source>
        <dbReference type="EMBL" id="KAL3802445.1"/>
    </source>
</evidence>
<gene>
    <name evidence="1" type="ORF">ACHAWO_004747</name>
</gene>
<dbReference type="AlphaFoldDB" id="A0ABD3QQD2"/>
<sequence length="453" mass="49836">MINIQDMSVGIAFSGGGVPAAISAACAWNAIVETYPSIMEPSNAEKVTVSTVSGGSIGYGLWVNARDRIQFTPYHYNMTLEELQQDDAPKQTDMSMDALDYLFSSKTQTVTSCDADSKRTVGNIAADLFSPIFLKQAFTKEVGSCSHWWNCIIQGVFGLLCVEKISSGDLPWLTSFAVFDESVMFERDSVTGTLLSSSAEYLHHMIVDMNSDDFGESQGQDGCRDCTRDKMLPIDALSFSSSFWASNVLTNNMINLLFNNMLNKGSTSQFIQSDKTKESVAVVMDGGVIDTTGIIGLLKQQKDHIIVFYNNNVPLATLASPISHLFGVNAATDSMNSLKGPELTQVFPSAFYPAVIRNLTDPSVGMARLEDLTVVENQVGVEPYRLSSLVIISNGKLHSFEFKDTRVHDQLNSKWPDQFSYGIPSLDANALCALNDYKVKNMMKQHLSPDRFR</sequence>
<dbReference type="SUPFAM" id="SSF52151">
    <property type="entry name" value="FabD/lysophospholipase-like"/>
    <property type="match status" value="1"/>
</dbReference>
<keyword evidence="2" id="KW-1185">Reference proteome</keyword>
<proteinExistence type="predicted"/>
<evidence type="ECO:0008006" key="3">
    <source>
        <dbReference type="Google" id="ProtNLM"/>
    </source>
</evidence>